<protein>
    <submittedName>
        <fullName evidence="1">Uncharacterized protein</fullName>
    </submittedName>
</protein>
<dbReference type="Proteomes" id="UP000499080">
    <property type="component" value="Unassembled WGS sequence"/>
</dbReference>
<sequence length="95" mass="10921">MSRKSGPSRVFWDAFRTWMRQVRCINTRRVSIEGTVSRAEMKTTWEMESSVQEECIQAQWQCHSSGIVGVKAARSSSYFRPHHHIKPAECTSSGM</sequence>
<comment type="caution">
    <text evidence="1">The sequence shown here is derived from an EMBL/GenBank/DDBJ whole genome shotgun (WGS) entry which is preliminary data.</text>
</comment>
<organism evidence="1 2">
    <name type="scientific">Araneus ventricosus</name>
    <name type="common">Orbweaver spider</name>
    <name type="synonym">Epeira ventricosa</name>
    <dbReference type="NCBI Taxonomy" id="182803"/>
    <lineage>
        <taxon>Eukaryota</taxon>
        <taxon>Metazoa</taxon>
        <taxon>Ecdysozoa</taxon>
        <taxon>Arthropoda</taxon>
        <taxon>Chelicerata</taxon>
        <taxon>Arachnida</taxon>
        <taxon>Araneae</taxon>
        <taxon>Araneomorphae</taxon>
        <taxon>Entelegynae</taxon>
        <taxon>Araneoidea</taxon>
        <taxon>Araneidae</taxon>
        <taxon>Araneus</taxon>
    </lineage>
</organism>
<evidence type="ECO:0000313" key="2">
    <source>
        <dbReference type="Proteomes" id="UP000499080"/>
    </source>
</evidence>
<name>A0A4Y2HSX9_ARAVE</name>
<proteinExistence type="predicted"/>
<accession>A0A4Y2HSX9</accession>
<dbReference type="AlphaFoldDB" id="A0A4Y2HSX9"/>
<gene>
    <name evidence="1" type="ORF">AVEN_16432_1</name>
</gene>
<evidence type="ECO:0000313" key="1">
    <source>
        <dbReference type="EMBL" id="GBM68149.1"/>
    </source>
</evidence>
<dbReference type="EMBL" id="BGPR01002124">
    <property type="protein sequence ID" value="GBM68149.1"/>
    <property type="molecule type" value="Genomic_DNA"/>
</dbReference>
<reference evidence="1 2" key="1">
    <citation type="journal article" date="2019" name="Sci. Rep.">
        <title>Orb-weaving spider Araneus ventricosus genome elucidates the spidroin gene catalogue.</title>
        <authorList>
            <person name="Kono N."/>
            <person name="Nakamura H."/>
            <person name="Ohtoshi R."/>
            <person name="Moran D.A.P."/>
            <person name="Shinohara A."/>
            <person name="Yoshida Y."/>
            <person name="Fujiwara M."/>
            <person name="Mori M."/>
            <person name="Tomita M."/>
            <person name="Arakawa K."/>
        </authorList>
    </citation>
    <scope>NUCLEOTIDE SEQUENCE [LARGE SCALE GENOMIC DNA]</scope>
</reference>
<keyword evidence="2" id="KW-1185">Reference proteome</keyword>